<protein>
    <submittedName>
        <fullName evidence="1">Uncharacterized protein</fullName>
    </submittedName>
</protein>
<dbReference type="Proteomes" id="UP001627284">
    <property type="component" value="Unassembled WGS sequence"/>
</dbReference>
<organism evidence="1 2">
    <name type="scientific">Solanum stoloniferum</name>
    <dbReference type="NCBI Taxonomy" id="62892"/>
    <lineage>
        <taxon>Eukaryota</taxon>
        <taxon>Viridiplantae</taxon>
        <taxon>Streptophyta</taxon>
        <taxon>Embryophyta</taxon>
        <taxon>Tracheophyta</taxon>
        <taxon>Spermatophyta</taxon>
        <taxon>Magnoliopsida</taxon>
        <taxon>eudicotyledons</taxon>
        <taxon>Gunneridae</taxon>
        <taxon>Pentapetalae</taxon>
        <taxon>asterids</taxon>
        <taxon>lamiids</taxon>
        <taxon>Solanales</taxon>
        <taxon>Solanaceae</taxon>
        <taxon>Solanoideae</taxon>
        <taxon>Solaneae</taxon>
        <taxon>Solanum</taxon>
    </lineage>
</organism>
<dbReference type="Pfam" id="PF03255">
    <property type="entry name" value="ACCA"/>
    <property type="match status" value="1"/>
</dbReference>
<gene>
    <name evidence="1" type="ORF">AABB24_010793</name>
</gene>
<name>A0ABD2UBQ8_9SOLN</name>
<evidence type="ECO:0000313" key="2">
    <source>
        <dbReference type="Proteomes" id="UP001627284"/>
    </source>
</evidence>
<accession>A0ABD2UBQ8</accession>
<reference evidence="1 2" key="1">
    <citation type="submission" date="2024-05" db="EMBL/GenBank/DDBJ databases">
        <title>De novo assembly of an allotetraploid wild potato.</title>
        <authorList>
            <person name="Hosaka A.J."/>
        </authorList>
    </citation>
    <scope>NUCLEOTIDE SEQUENCE [LARGE SCALE GENOMIC DNA]</scope>
    <source>
        <tissue evidence="1">Young leaves</tissue>
    </source>
</reference>
<dbReference type="AlphaFoldDB" id="A0ABD2UBQ8"/>
<dbReference type="PANTHER" id="PTHR42853">
    <property type="entry name" value="ACETYL-COENZYME A CARBOXYLASE CARBOXYL TRANSFERASE SUBUNIT ALPHA"/>
    <property type="match status" value="1"/>
</dbReference>
<comment type="caution">
    <text evidence="1">The sequence shown here is derived from an EMBL/GenBank/DDBJ whole genome shotgun (WGS) entry which is preliminary data.</text>
</comment>
<dbReference type="SUPFAM" id="SSF52096">
    <property type="entry name" value="ClpP/crotonase"/>
    <property type="match status" value="1"/>
</dbReference>
<dbReference type="PANTHER" id="PTHR42853:SF1">
    <property type="entry name" value="ACETYL-COA CARBOXYTRANSFERASE"/>
    <property type="match status" value="1"/>
</dbReference>
<dbReference type="InterPro" id="IPR001095">
    <property type="entry name" value="Acetyl_CoA_COase_a_su"/>
</dbReference>
<evidence type="ECO:0000313" key="1">
    <source>
        <dbReference type="EMBL" id="KAL3365845.1"/>
    </source>
</evidence>
<dbReference type="EMBL" id="JBJKTR010000006">
    <property type="protein sequence ID" value="KAL3365845.1"/>
    <property type="molecule type" value="Genomic_DNA"/>
</dbReference>
<keyword evidence="2" id="KW-1185">Reference proteome</keyword>
<sequence length="108" mass="12881">MFELRVPIIKIVTNEGGSGKTLAIRCANKWLMLENSAFYVARMNHLVRFLMLIKARVRNRHHTHLLLQKIMGKQLFEKFKAAKYFWQWTIFAIPLYDLCVHGAKYEQW</sequence>
<proteinExistence type="predicted"/>
<dbReference type="EMBL" id="JBJKTR010000006">
    <property type="protein sequence ID" value="KAL3365846.1"/>
    <property type="molecule type" value="Genomic_DNA"/>
</dbReference>
<dbReference type="InterPro" id="IPR029045">
    <property type="entry name" value="ClpP/crotonase-like_dom_sf"/>
</dbReference>